<organism evidence="1 2">
    <name type="scientific">Rhodosorus marinus</name>
    <dbReference type="NCBI Taxonomy" id="101924"/>
    <lineage>
        <taxon>Eukaryota</taxon>
        <taxon>Rhodophyta</taxon>
        <taxon>Stylonematophyceae</taxon>
        <taxon>Stylonematales</taxon>
        <taxon>Stylonemataceae</taxon>
        <taxon>Rhodosorus</taxon>
    </lineage>
</organism>
<dbReference type="InterPro" id="IPR011949">
    <property type="entry name" value="HAD-SF_hydro_IA_REG-2-like"/>
</dbReference>
<keyword evidence="2" id="KW-1185">Reference proteome</keyword>
<dbReference type="PANTHER" id="PTHR47105">
    <property type="entry name" value="OS02G0173600 PROTEIN"/>
    <property type="match status" value="1"/>
</dbReference>
<gene>
    <name evidence="1" type="ORF">NDN08_005836</name>
</gene>
<dbReference type="InterPro" id="IPR006439">
    <property type="entry name" value="HAD-SF_hydro_IA"/>
</dbReference>
<dbReference type="InterPro" id="IPR044924">
    <property type="entry name" value="HAD-SF_hydro_IA_REG-2-like_cap"/>
</dbReference>
<sequence>MAASLVSRVARGVAPRIPGEQVLKSKLSTVTLDVTGTIIQFKGELGDIYCLAARRCGEECPDYTKVYNGFKRSYQEMCEKYPCFGHNTMPTKEWWRRCVFMSFEYGGYHYPPTTFEQIFQRIYSAFGSTRAYQAFDDSLPFMNWIKERNIKLGIVSNETERYGDGILPMFGFDEAIDFTVFSKNVGVEKPDPKIFQVAARCAGEENPSRILHIGDSLKKDYYGARSVGFRALLIDRFNSPDAKTWREKGIAVCQDFEEAKLWIQDQHLL</sequence>
<dbReference type="EMBL" id="JAMWBK010000001">
    <property type="protein sequence ID" value="KAJ8909142.1"/>
    <property type="molecule type" value="Genomic_DNA"/>
</dbReference>
<dbReference type="SFLD" id="SFLDG01129">
    <property type="entry name" value="C1.5:_HAD__Beta-PGM__Phosphata"/>
    <property type="match status" value="1"/>
</dbReference>
<dbReference type="NCBIfam" id="TIGR01549">
    <property type="entry name" value="HAD-SF-IA-v1"/>
    <property type="match status" value="1"/>
</dbReference>
<proteinExistence type="predicted"/>
<dbReference type="NCBIfam" id="TIGR02252">
    <property type="entry name" value="DREG-2"/>
    <property type="match status" value="1"/>
</dbReference>
<dbReference type="SFLD" id="SFLDS00003">
    <property type="entry name" value="Haloacid_Dehalogenase"/>
    <property type="match status" value="1"/>
</dbReference>
<evidence type="ECO:0000313" key="1">
    <source>
        <dbReference type="EMBL" id="KAJ8909142.1"/>
    </source>
</evidence>
<reference evidence="1 2" key="1">
    <citation type="journal article" date="2023" name="Nat. Commun.">
        <title>Origin of minicircular mitochondrial genomes in red algae.</title>
        <authorList>
            <person name="Lee Y."/>
            <person name="Cho C.H."/>
            <person name="Lee Y.M."/>
            <person name="Park S.I."/>
            <person name="Yang J.H."/>
            <person name="West J.A."/>
            <person name="Bhattacharya D."/>
            <person name="Yoon H.S."/>
        </authorList>
    </citation>
    <scope>NUCLEOTIDE SEQUENCE [LARGE SCALE GENOMIC DNA]</scope>
    <source>
        <strain evidence="1 2">CCMP1338</strain>
        <tissue evidence="1">Whole cell</tissue>
    </source>
</reference>
<dbReference type="SUPFAM" id="SSF56784">
    <property type="entry name" value="HAD-like"/>
    <property type="match status" value="1"/>
</dbReference>
<dbReference type="Gene3D" id="1.10.150.720">
    <property type="entry name" value="Haloacid dehalogenase-like hydrolase"/>
    <property type="match status" value="1"/>
</dbReference>
<accession>A0AAV8V508</accession>
<dbReference type="AlphaFoldDB" id="A0AAV8V508"/>
<dbReference type="PRINTS" id="PR00413">
    <property type="entry name" value="HADHALOGNASE"/>
</dbReference>
<evidence type="ECO:0008006" key="3">
    <source>
        <dbReference type="Google" id="ProtNLM"/>
    </source>
</evidence>
<dbReference type="PANTHER" id="PTHR47105:SF1">
    <property type="entry name" value="OS06G0665100 PROTEIN"/>
    <property type="match status" value="1"/>
</dbReference>
<dbReference type="Proteomes" id="UP001157974">
    <property type="component" value="Unassembled WGS sequence"/>
</dbReference>
<dbReference type="InterPro" id="IPR036412">
    <property type="entry name" value="HAD-like_sf"/>
</dbReference>
<name>A0AAV8V508_9RHOD</name>
<protein>
    <recommendedName>
        <fullName evidence="3">Haloacid dehalogenase-like hydrolase domain-containing protein 3</fullName>
    </recommendedName>
</protein>
<dbReference type="InterPro" id="IPR023214">
    <property type="entry name" value="HAD_sf"/>
</dbReference>
<dbReference type="CDD" id="cd16415">
    <property type="entry name" value="HAD_dREG-2_like"/>
    <property type="match status" value="1"/>
</dbReference>
<dbReference type="Pfam" id="PF00702">
    <property type="entry name" value="Hydrolase"/>
    <property type="match status" value="1"/>
</dbReference>
<comment type="caution">
    <text evidence="1">The sequence shown here is derived from an EMBL/GenBank/DDBJ whole genome shotgun (WGS) entry which is preliminary data.</text>
</comment>
<dbReference type="Gene3D" id="3.40.50.1000">
    <property type="entry name" value="HAD superfamily/HAD-like"/>
    <property type="match status" value="1"/>
</dbReference>
<evidence type="ECO:0000313" key="2">
    <source>
        <dbReference type="Proteomes" id="UP001157974"/>
    </source>
</evidence>